<reference evidence="3" key="1">
    <citation type="submission" date="2020-09" db="EMBL/GenBank/DDBJ databases">
        <title>A novel bacterium of genus Neiella, isolated from South China Sea.</title>
        <authorList>
            <person name="Huang H."/>
            <person name="Mo K."/>
            <person name="Hu Y."/>
        </authorList>
    </citation>
    <scope>NUCLEOTIDE SEQUENCE</scope>
    <source>
        <strain evidence="3">HB171785</strain>
    </source>
</reference>
<sequence>MSPLKYLTLPVLAASLIAPAQARWFEVEVILFSRIQDPTQLDEDFEAPRASKVNAKSLDLFSAFLLAPDDCPQPEPPAPPLAALADEGLALIGQPFNPEQPLGSANELTEEQQVAELLEQPQAAADDVEQGVRYDEFGFPIADDTTTALAESELEPERTPEEQLAYEQWLSDCQKPRSYDELSQLPVAMTPHQIPEWDQGPYLLSADLLQLSEAREKLANGGAYKPMLHAGWRIDIDSKRRMPAIKLIAGHNFGSRYSADGWEHPVEQPEETLIGGDDSSLLAPVSDGQDAESQQLASPESEAEIMLPATTGNDGWQEVDLNNTPIEYKPAVWELEADLHIWLATWLHIETDLVLRRSGRKSPQELEDTDAVLLPTESTSTLVSDAATVPYLFNYNMSQFRRVRSSEIHYFDHPMFGMILQIRPYEPRPEPEQPPETEINTVPAM</sequence>
<evidence type="ECO:0000313" key="4">
    <source>
        <dbReference type="Proteomes" id="UP000638014"/>
    </source>
</evidence>
<dbReference type="InterPro" id="IPR021241">
    <property type="entry name" value="CsiV"/>
</dbReference>
<dbReference type="RefSeq" id="WP_191144762.1">
    <property type="nucleotide sequence ID" value="NZ_JACXAF010000010.1"/>
</dbReference>
<organism evidence="3 4">
    <name type="scientific">Neiella litorisoli</name>
    <dbReference type="NCBI Taxonomy" id="2771431"/>
    <lineage>
        <taxon>Bacteria</taxon>
        <taxon>Pseudomonadati</taxon>
        <taxon>Pseudomonadota</taxon>
        <taxon>Gammaproteobacteria</taxon>
        <taxon>Alteromonadales</taxon>
        <taxon>Echinimonadaceae</taxon>
        <taxon>Neiella</taxon>
    </lineage>
</organism>
<keyword evidence="4" id="KW-1185">Reference proteome</keyword>
<feature type="signal peptide" evidence="2">
    <location>
        <begin position="1"/>
        <end position="22"/>
    </location>
</feature>
<protein>
    <recommendedName>
        <fullName evidence="5">Peptidoglycan-binding protein CsiV</fullName>
    </recommendedName>
</protein>
<feature type="region of interest" description="Disordered" evidence="1">
    <location>
        <begin position="426"/>
        <end position="445"/>
    </location>
</feature>
<feature type="chain" id="PRO_5035251100" description="Peptidoglycan-binding protein CsiV" evidence="2">
    <location>
        <begin position="23"/>
        <end position="445"/>
    </location>
</feature>
<keyword evidence="2" id="KW-0732">Signal</keyword>
<evidence type="ECO:0000256" key="1">
    <source>
        <dbReference type="SAM" id="MobiDB-lite"/>
    </source>
</evidence>
<comment type="caution">
    <text evidence="3">The sequence shown here is derived from an EMBL/GenBank/DDBJ whole genome shotgun (WGS) entry which is preliminary data.</text>
</comment>
<dbReference type="Proteomes" id="UP000638014">
    <property type="component" value="Unassembled WGS sequence"/>
</dbReference>
<dbReference type="EMBL" id="JACXAF010000010">
    <property type="protein sequence ID" value="MBD1389658.1"/>
    <property type="molecule type" value="Genomic_DNA"/>
</dbReference>
<dbReference type="Pfam" id="PF10972">
    <property type="entry name" value="CsiV"/>
    <property type="match status" value="1"/>
</dbReference>
<accession>A0A8J6UJ09</accession>
<evidence type="ECO:0008006" key="5">
    <source>
        <dbReference type="Google" id="ProtNLM"/>
    </source>
</evidence>
<evidence type="ECO:0000256" key="2">
    <source>
        <dbReference type="SAM" id="SignalP"/>
    </source>
</evidence>
<dbReference type="AlphaFoldDB" id="A0A8J6UJ09"/>
<evidence type="ECO:0000313" key="3">
    <source>
        <dbReference type="EMBL" id="MBD1389658.1"/>
    </source>
</evidence>
<feature type="region of interest" description="Disordered" evidence="1">
    <location>
        <begin position="270"/>
        <end position="301"/>
    </location>
</feature>
<proteinExistence type="predicted"/>
<name>A0A8J6UJ09_9GAMM</name>
<gene>
    <name evidence="3" type="ORF">IC617_09465</name>
</gene>